<name>A0ABQ0P5J1_9PROT</name>
<dbReference type="Proteomes" id="UP001060895">
    <property type="component" value="Unassembled WGS sequence"/>
</dbReference>
<evidence type="ECO:0000256" key="1">
    <source>
        <dbReference type="SAM" id="MobiDB-lite"/>
    </source>
</evidence>
<keyword evidence="3" id="KW-1185">Reference proteome</keyword>
<reference evidence="2" key="1">
    <citation type="submission" date="2013-04" db="EMBL/GenBank/DDBJ databases">
        <title>The genome sequencing project of 58 acetic acid bacteria.</title>
        <authorList>
            <person name="Okamoto-Kainuma A."/>
            <person name="Ishikawa M."/>
            <person name="Umino S."/>
            <person name="Koizumi Y."/>
            <person name="Shiwa Y."/>
            <person name="Yoshikawa H."/>
            <person name="Matsutani M."/>
            <person name="Matsushita K."/>
        </authorList>
    </citation>
    <scope>NUCLEOTIDE SEQUENCE</scope>
    <source>
        <strain evidence="2">DSM 12717</strain>
    </source>
</reference>
<comment type="caution">
    <text evidence="2">The sequence shown here is derived from an EMBL/GenBank/DDBJ whole genome shotgun (WGS) entry which is preliminary data.</text>
</comment>
<dbReference type="RefSeq" id="WP_264812425.1">
    <property type="nucleotide sequence ID" value="NZ_BAQP01000065.1"/>
</dbReference>
<proteinExistence type="predicted"/>
<dbReference type="EMBL" id="BAQP01000065">
    <property type="protein sequence ID" value="GBQ23090.1"/>
    <property type="molecule type" value="Genomic_DNA"/>
</dbReference>
<evidence type="ECO:0000313" key="3">
    <source>
        <dbReference type="Proteomes" id="UP001060895"/>
    </source>
</evidence>
<organism evidence="2 3">
    <name type="scientific">Gluconacetobacter sacchari DSM 12717</name>
    <dbReference type="NCBI Taxonomy" id="1307940"/>
    <lineage>
        <taxon>Bacteria</taxon>
        <taxon>Pseudomonadati</taxon>
        <taxon>Pseudomonadota</taxon>
        <taxon>Alphaproteobacteria</taxon>
        <taxon>Acetobacterales</taxon>
        <taxon>Acetobacteraceae</taxon>
        <taxon>Gluconacetobacter</taxon>
    </lineage>
</organism>
<accession>A0ABQ0P5J1</accession>
<feature type="region of interest" description="Disordered" evidence="1">
    <location>
        <begin position="40"/>
        <end position="63"/>
    </location>
</feature>
<gene>
    <name evidence="2" type="ORF">AA12717_1387</name>
</gene>
<protein>
    <submittedName>
        <fullName evidence="2">Uncharacterized protein</fullName>
    </submittedName>
</protein>
<evidence type="ECO:0000313" key="2">
    <source>
        <dbReference type="EMBL" id="GBQ23090.1"/>
    </source>
</evidence>
<sequence length="94" mass="10108">MRGGFTDNEIAARFALPFSTIYGRITKLGLGHLRVRRLGGPRARQKVGAQKPLADTPKSSPSITVRVVSSGTTYAREGRMTLPPGWGGSFGHAR</sequence>